<dbReference type="InterPro" id="IPR010998">
    <property type="entry name" value="Integrase_recombinase_N"/>
</dbReference>
<dbReference type="InterPro" id="IPR052055">
    <property type="entry name" value="Hepadnavirus_pol/RT"/>
</dbReference>
<dbReference type="SMART" id="SM00710">
    <property type="entry name" value="PbH1"/>
    <property type="match status" value="7"/>
</dbReference>
<organism evidence="7 8">
    <name type="scientific">Mytilus edulis</name>
    <name type="common">Blue mussel</name>
    <dbReference type="NCBI Taxonomy" id="6550"/>
    <lineage>
        <taxon>Eukaryota</taxon>
        <taxon>Metazoa</taxon>
        <taxon>Spiralia</taxon>
        <taxon>Lophotrochozoa</taxon>
        <taxon>Mollusca</taxon>
        <taxon>Bivalvia</taxon>
        <taxon>Autobranchia</taxon>
        <taxon>Pteriomorphia</taxon>
        <taxon>Mytilida</taxon>
        <taxon>Mytiloidea</taxon>
        <taxon>Mytilidae</taxon>
        <taxon>Mytilinae</taxon>
        <taxon>Mytilus</taxon>
    </lineage>
</organism>
<dbReference type="SUPFAM" id="SSF48452">
    <property type="entry name" value="TPR-like"/>
    <property type="match status" value="1"/>
</dbReference>
<dbReference type="InterPro" id="IPR039448">
    <property type="entry name" value="Beta_helix"/>
</dbReference>
<dbReference type="InterPro" id="IPR011050">
    <property type="entry name" value="Pectin_lyase_fold/virulence"/>
</dbReference>
<dbReference type="InterPro" id="IPR002182">
    <property type="entry name" value="NB-ARC"/>
</dbReference>
<dbReference type="GO" id="GO:0043531">
    <property type="term" value="F:ADP binding"/>
    <property type="evidence" value="ECO:0007669"/>
    <property type="project" value="InterPro"/>
</dbReference>
<keyword evidence="8" id="KW-1185">Reference proteome</keyword>
<evidence type="ECO:0000256" key="1">
    <source>
        <dbReference type="ARBA" id="ARBA00022723"/>
    </source>
</evidence>
<dbReference type="Gene3D" id="3.40.50.300">
    <property type="entry name" value="P-loop containing nucleotide triphosphate hydrolases"/>
    <property type="match status" value="1"/>
</dbReference>
<evidence type="ECO:0000256" key="2">
    <source>
        <dbReference type="ARBA" id="ARBA00022771"/>
    </source>
</evidence>
<dbReference type="EMBL" id="CAJPWZ010001729">
    <property type="protein sequence ID" value="CAG2222178.1"/>
    <property type="molecule type" value="Genomic_DNA"/>
</dbReference>
<protein>
    <recommendedName>
        <fullName evidence="6">MYND-type domain-containing protein</fullName>
    </recommendedName>
</protein>
<dbReference type="PROSITE" id="PS50865">
    <property type="entry name" value="ZF_MYND_2"/>
    <property type="match status" value="1"/>
</dbReference>
<dbReference type="PROSITE" id="PS01360">
    <property type="entry name" value="ZF_MYND_1"/>
    <property type="match status" value="1"/>
</dbReference>
<dbReference type="Pfam" id="PF01753">
    <property type="entry name" value="zf-MYND"/>
    <property type="match status" value="1"/>
</dbReference>
<comment type="caution">
    <text evidence="7">The sequence shown here is derived from an EMBL/GenBank/DDBJ whole genome shotgun (WGS) entry which is preliminary data.</text>
</comment>
<keyword evidence="3" id="KW-0862">Zinc</keyword>
<dbReference type="InterPro" id="IPR002893">
    <property type="entry name" value="Znf_MYND"/>
</dbReference>
<dbReference type="PANTHER" id="PTHR33050:SF7">
    <property type="entry name" value="RIBONUCLEASE H"/>
    <property type="match status" value="1"/>
</dbReference>
<gene>
    <name evidence="7" type="ORF">MEDL_35539</name>
</gene>
<proteinExistence type="predicted"/>
<dbReference type="PRINTS" id="PR00364">
    <property type="entry name" value="DISEASERSIST"/>
</dbReference>
<dbReference type="Gene3D" id="6.10.140.2220">
    <property type="match status" value="1"/>
</dbReference>
<keyword evidence="1" id="KW-0479">Metal-binding</keyword>
<dbReference type="Proteomes" id="UP000683360">
    <property type="component" value="Unassembled WGS sequence"/>
</dbReference>
<dbReference type="SUPFAM" id="SSF51126">
    <property type="entry name" value="Pectin lyase-like"/>
    <property type="match status" value="1"/>
</dbReference>
<dbReference type="OrthoDB" id="6088515at2759"/>
<keyword evidence="2 5" id="KW-0863">Zinc-finger</keyword>
<dbReference type="Gene3D" id="1.10.150.130">
    <property type="match status" value="1"/>
</dbReference>
<dbReference type="GO" id="GO:0008270">
    <property type="term" value="F:zinc ion binding"/>
    <property type="evidence" value="ECO:0007669"/>
    <property type="project" value="UniProtKB-KW"/>
</dbReference>
<dbReference type="SUPFAM" id="SSF144232">
    <property type="entry name" value="HIT/MYND zinc finger-like"/>
    <property type="match status" value="1"/>
</dbReference>
<evidence type="ECO:0000313" key="7">
    <source>
        <dbReference type="EMBL" id="CAG2222178.1"/>
    </source>
</evidence>
<dbReference type="PANTHER" id="PTHR33050">
    <property type="entry name" value="REVERSE TRANSCRIPTASE DOMAIN-CONTAINING PROTEIN"/>
    <property type="match status" value="1"/>
</dbReference>
<evidence type="ECO:0000313" key="8">
    <source>
        <dbReference type="Proteomes" id="UP000683360"/>
    </source>
</evidence>
<dbReference type="InterPro" id="IPR012334">
    <property type="entry name" value="Pectin_lyas_fold"/>
</dbReference>
<dbReference type="Gene3D" id="1.25.40.10">
    <property type="entry name" value="Tetratricopeptide repeat domain"/>
    <property type="match status" value="1"/>
</dbReference>
<keyword evidence="4" id="KW-0238">DNA-binding</keyword>
<evidence type="ECO:0000256" key="5">
    <source>
        <dbReference type="PROSITE-ProRule" id="PRU00134"/>
    </source>
</evidence>
<evidence type="ECO:0000256" key="4">
    <source>
        <dbReference type="ARBA" id="ARBA00023125"/>
    </source>
</evidence>
<name>A0A8S3SN23_MYTED</name>
<dbReference type="GO" id="GO:0003677">
    <property type="term" value="F:DNA binding"/>
    <property type="evidence" value="ECO:0007669"/>
    <property type="project" value="UniProtKB-KW"/>
</dbReference>
<sequence length="1888" mass="213991">MEGVDCGEKCIFVAYKLLNGKNVKWYTDNQNVVSIVSKGSTKSVLQKLALDIFSTCIKHNVNIDMVWIPRTENERADYLSRIIDSDDWAISEFVFQIVESLWGPHEVDWFASDDNFKLHVFYSRFWNVNSSGVDAFTVDWRGINGLFVPPVSLIPRVLMYMRQCKAVGTLILPYWPSASFWPMLCPFGDGFISEAFAGELQNLPVSLLSKVNLLPELLSESRAASTTKGYYQSFLRWKKWAILNGIENCDILPAKAFHVAIYLASLTQSSNTVSPVVQAFYSLKWIHSLIGSLCSPTDSSLVINVLEGAKRSLATPTNKKEPISVELLHKMKHPSEITFTNPIKSVKAHADCFCLGQIILDTIITVQYVHRRLFKQFKYLSMASRYIQIKDNIPAEISADVLQIPAGDSSTQVIKPDIDDEKKRWLVVGICIHSVISPTLRPYVASVMKSLYSSMQQTIHNQVYPKHLRKYPPTNKDLNYEAVNNNRSIPYIPGKRQIANYNYDVQNEVDFSKLFLLTNMANYKGFDHTCDSTALLGLLINVDKFPSNVKKNAEKIRSDIRNPWAHCDFTEWDSIKYLSSFQMMNQLIKNLKLPTTDEIRVIGELQIWESNGIQFLQGNTIGLNLLEEITKQTKALARYVLKATDETDESFRKVENELFSIHDELSTFSKRIKKIESNQELFSTAVEKSSNDIADLKDKAASMTIIQEDNSKQNTVLNERVTKIEEDIEMFKYNSCARPEGKVFFYPPDRIKCFVGRCNEIENIQSHFMKNKDEQFTFVICGLGGCGKTTVALEYSWKFQDFYQGGVFWMSAESNETLETSVSILAIDINTSGKTSKETLFRTLKWIASLPNQWLLVVDNVDAEEISGNTKDLLLGTWKRNTKGHILITSRREPRQVEESLHVAENNCLYLNVLTNEEGLTFMKTRNGKNKDDENETILNLVEELGGLPLALEQAGAYIKTKNCSFKQYLDKFILLRQKLLNALHQYREDALSIHRLVQEIIRDTLKDSKCVKLILQFAARMINKALESTVSPYEALCINKSNPLERGSLYLWSKLALNSNILKGHILNFTRTNTTDLTLHLNIEIARLFHTTAIFHSIHQRQDEALADQEQLLNIMTAIDIPDIMCTEFTSVKIPLLEKERNIILNFLSSVVPLHTELDNTLLSDRTESLRIKGNESFENKRYHDAIQYYTEGIRSSKEVDFRLYSNRCLTYLRVNDNKNALKDAEQCLELDCTKWKAHCWKAYSIANLVRNGQLPLEFEKVGLASACVAANINDECLLKYKMKINYPIVVYKVLQHTDDLGLDISSLEQRPYTTLLLKSGCYRLLDPVLTSQSVQIIGVEDNVEIDFKRLFQIRLLPDSLFDISFQREKRIHVHFENVSFVSGSAQIGVISDAIATFYRCKISNGFKGCDDFPRCNGGRGCINIEGKCYNEVKHTGLANYSTGQVGHPGIWVSSGGKLFVHNCVLDRCGGGGVLSDGDGAYLEIRHCTLRNMRQSAVEARNGGKVKVEDNVIIDNQFHGVAISNRSYGIIRTNLIQGNRHEGIYCGGMLNIDNQREMKSGETSQAIITENTIIQNGLSGISLDGGTYEVSGNKIIDNWLWGMMVKSRSSVYIEGNDIFENKCGGIRIGTNYSASVIIDGNTIRDHTGPAIFAKKSSESGLPDNLKTLIEIMKSKIEFAEERLEYSRPPIITNRNIKRNNNTGVQHPKKAVQIIQSCCSCFRSSLQLKKCCKCGTATYCSKECQKKHWKKHKYMCTILHKEYTIQIKMKDTKPFMKPGEVREFDSSLIGIMEGPIPNPLSTNKFIVKVQSGQEYGGFDPNKVLMLYDRSVTLDINLSNSKLYHLVNECGILAGGTFTTKKIFCWASFKCSGAILCIHTNNLPPFQSW</sequence>
<dbReference type="SUPFAM" id="SSF47823">
    <property type="entry name" value="lambda integrase-like, N-terminal domain"/>
    <property type="match status" value="1"/>
</dbReference>
<dbReference type="Gene3D" id="2.160.20.10">
    <property type="entry name" value="Single-stranded right-handed beta-helix, Pectin lyase-like"/>
    <property type="match status" value="2"/>
</dbReference>
<feature type="domain" description="MYND-type" evidence="6">
    <location>
        <begin position="1718"/>
        <end position="1756"/>
    </location>
</feature>
<dbReference type="SUPFAM" id="SSF52540">
    <property type="entry name" value="P-loop containing nucleoside triphosphate hydrolases"/>
    <property type="match status" value="1"/>
</dbReference>
<reference evidence="7" key="1">
    <citation type="submission" date="2021-03" db="EMBL/GenBank/DDBJ databases">
        <authorList>
            <person name="Bekaert M."/>
        </authorList>
    </citation>
    <scope>NUCLEOTIDE SEQUENCE</scope>
</reference>
<dbReference type="InterPro" id="IPR027417">
    <property type="entry name" value="P-loop_NTPase"/>
</dbReference>
<accession>A0A8S3SN23</accession>
<dbReference type="InterPro" id="IPR006626">
    <property type="entry name" value="PbH1"/>
</dbReference>
<dbReference type="Pfam" id="PF13229">
    <property type="entry name" value="Beta_helix"/>
    <property type="match status" value="2"/>
</dbReference>
<dbReference type="Pfam" id="PF00931">
    <property type="entry name" value="NB-ARC"/>
    <property type="match status" value="1"/>
</dbReference>
<evidence type="ECO:0000256" key="3">
    <source>
        <dbReference type="ARBA" id="ARBA00022833"/>
    </source>
</evidence>
<dbReference type="InterPro" id="IPR011990">
    <property type="entry name" value="TPR-like_helical_dom_sf"/>
</dbReference>
<evidence type="ECO:0000259" key="6">
    <source>
        <dbReference type="PROSITE" id="PS50865"/>
    </source>
</evidence>